<sequence length="24" mass="2880">MKNYRQIKQQALMLHLALYDTTLS</sequence>
<reference evidence="1" key="1">
    <citation type="submission" date="2018-05" db="EMBL/GenBank/DDBJ databases">
        <authorList>
            <person name="Lanie J.A."/>
            <person name="Ng W.-L."/>
            <person name="Kazmierczak K.M."/>
            <person name="Andrzejewski T.M."/>
            <person name="Davidsen T.M."/>
            <person name="Wayne K.J."/>
            <person name="Tettelin H."/>
            <person name="Glass J.I."/>
            <person name="Rusch D."/>
            <person name="Podicherti R."/>
            <person name="Tsui H.-C.T."/>
            <person name="Winkler M.E."/>
        </authorList>
    </citation>
    <scope>NUCLEOTIDE SEQUENCE</scope>
</reference>
<dbReference type="EMBL" id="UINC01193339">
    <property type="protein sequence ID" value="SVE08909.1"/>
    <property type="molecule type" value="Genomic_DNA"/>
</dbReference>
<evidence type="ECO:0000313" key="1">
    <source>
        <dbReference type="EMBL" id="SVE08909.1"/>
    </source>
</evidence>
<dbReference type="AlphaFoldDB" id="A0A383AMX0"/>
<accession>A0A383AMX0</accession>
<proteinExistence type="predicted"/>
<organism evidence="1">
    <name type="scientific">marine metagenome</name>
    <dbReference type="NCBI Taxonomy" id="408172"/>
    <lineage>
        <taxon>unclassified sequences</taxon>
        <taxon>metagenomes</taxon>
        <taxon>ecological metagenomes</taxon>
    </lineage>
</organism>
<protein>
    <submittedName>
        <fullName evidence="1">Uncharacterized protein</fullName>
    </submittedName>
</protein>
<name>A0A383AMX0_9ZZZZ</name>
<gene>
    <name evidence="1" type="ORF">METZ01_LOCUS461763</name>
</gene>